<keyword evidence="3" id="KW-1185">Reference proteome</keyword>
<dbReference type="SUPFAM" id="SSF51101">
    <property type="entry name" value="Mannose-binding lectins"/>
    <property type="match status" value="1"/>
</dbReference>
<evidence type="ECO:0000313" key="2">
    <source>
        <dbReference type="EMBL" id="CAD7702312.1"/>
    </source>
</evidence>
<evidence type="ECO:0000256" key="1">
    <source>
        <dbReference type="SAM" id="SignalP"/>
    </source>
</evidence>
<keyword evidence="1" id="KW-0732">Signal</keyword>
<proteinExistence type="predicted"/>
<comment type="caution">
    <text evidence="2">The sequence shown here is derived from an EMBL/GenBank/DDBJ whole genome shotgun (WGS) entry which is preliminary data.</text>
</comment>
<dbReference type="AlphaFoldDB" id="A0A8S1J7U4"/>
<feature type="signal peptide" evidence="1">
    <location>
        <begin position="1"/>
        <end position="18"/>
    </location>
</feature>
<protein>
    <submittedName>
        <fullName evidence="2">Uncharacterized protein</fullName>
    </submittedName>
</protein>
<accession>A0A8S1J7U4</accession>
<dbReference type="EMBL" id="CAJHUC010001782">
    <property type="protein sequence ID" value="CAD7702312.1"/>
    <property type="molecule type" value="Genomic_DNA"/>
</dbReference>
<sequence>MRSTVLALLLSWACCCTALPVPQPPCAHATPTNDVIPGLHHPIHSPDDVIDARSPFQRLNDAANVTHGHAYVADDVIGGCNHHHPDPWVSNSSSDYAMLGPRVGGSNGTDQGVFEDFQGGGVLQEITVWAATIDFGNMYCLVKIAVKFTSGAVFAAGTEINNPTVASFEFQEGERIAELSMWDNGEQNNLGRLAAIQFLTDRGRKFEQGVPCARRGEERRFTGAALGGGLVIGLHPHAGLAIDSLSLLYLRPIKAVKVVVGSYPGLGQGAQDGSPIKRASASLHNTYDRAQMLNLTGVTTVETSHRWVSSMLTERFGVDQFSVVAPLPLVDEGQSGVSWNTGEVRCFPSNEAVTERMVTVLFYALLDPGERWEGVATTMMYGGGQAMPFAGEASLMTENEAVWKFGVSGNYTGLAFTGPDVTGRKVPPPGRAVD</sequence>
<organism evidence="2 3">
    <name type="scientific">Ostreobium quekettii</name>
    <dbReference type="NCBI Taxonomy" id="121088"/>
    <lineage>
        <taxon>Eukaryota</taxon>
        <taxon>Viridiplantae</taxon>
        <taxon>Chlorophyta</taxon>
        <taxon>core chlorophytes</taxon>
        <taxon>Ulvophyceae</taxon>
        <taxon>TCBD clade</taxon>
        <taxon>Bryopsidales</taxon>
        <taxon>Ostreobineae</taxon>
        <taxon>Ostreobiaceae</taxon>
        <taxon>Ostreobium</taxon>
    </lineage>
</organism>
<dbReference type="InterPro" id="IPR036404">
    <property type="entry name" value="Jacalin-like_lectin_dom_sf"/>
</dbReference>
<reference evidence="2" key="1">
    <citation type="submission" date="2020-12" db="EMBL/GenBank/DDBJ databases">
        <authorList>
            <person name="Iha C."/>
        </authorList>
    </citation>
    <scope>NUCLEOTIDE SEQUENCE</scope>
</reference>
<feature type="chain" id="PRO_5035763207" evidence="1">
    <location>
        <begin position="19"/>
        <end position="434"/>
    </location>
</feature>
<evidence type="ECO:0000313" key="3">
    <source>
        <dbReference type="Proteomes" id="UP000708148"/>
    </source>
</evidence>
<name>A0A8S1J7U4_9CHLO</name>
<gene>
    <name evidence="2" type="ORF">OSTQU699_LOCUS7669</name>
</gene>
<dbReference type="Proteomes" id="UP000708148">
    <property type="component" value="Unassembled WGS sequence"/>
</dbReference>